<dbReference type="GeneID" id="2902164"/>
<dbReference type="KEGG" id="dha:DEHA2E07326g"/>
<protein>
    <submittedName>
        <fullName evidence="1">DEHA2E07326p</fullName>
    </submittedName>
</protein>
<organism evidence="1 2">
    <name type="scientific">Debaryomyces hansenii (strain ATCC 36239 / CBS 767 / BCRC 21394 / JCM 1990 / NBRC 0083 / IGC 2968)</name>
    <name type="common">Yeast</name>
    <name type="synonym">Torulaspora hansenii</name>
    <dbReference type="NCBI Taxonomy" id="284592"/>
    <lineage>
        <taxon>Eukaryota</taxon>
        <taxon>Fungi</taxon>
        <taxon>Dikarya</taxon>
        <taxon>Ascomycota</taxon>
        <taxon>Saccharomycotina</taxon>
        <taxon>Pichiomycetes</taxon>
        <taxon>Debaryomycetaceae</taxon>
        <taxon>Debaryomyces</taxon>
    </lineage>
</organism>
<dbReference type="EMBL" id="CR382137">
    <property type="protein sequence ID" value="CAG87859.1"/>
    <property type="molecule type" value="Genomic_DNA"/>
</dbReference>
<accession>Q6BQ91</accession>
<dbReference type="InParanoid" id="Q6BQ91"/>
<dbReference type="Proteomes" id="UP000000599">
    <property type="component" value="Chromosome E"/>
</dbReference>
<reference evidence="1 2" key="1">
    <citation type="journal article" date="2004" name="Nature">
        <title>Genome evolution in yeasts.</title>
        <authorList>
            <consortium name="Genolevures"/>
            <person name="Dujon B."/>
            <person name="Sherman D."/>
            <person name="Fischer G."/>
            <person name="Durrens P."/>
            <person name="Casaregola S."/>
            <person name="Lafontaine I."/>
            <person name="de Montigny J."/>
            <person name="Marck C."/>
            <person name="Neuveglise C."/>
            <person name="Talla E."/>
            <person name="Goffard N."/>
            <person name="Frangeul L."/>
            <person name="Aigle M."/>
            <person name="Anthouard V."/>
            <person name="Babour A."/>
            <person name="Barbe V."/>
            <person name="Barnay S."/>
            <person name="Blanchin S."/>
            <person name="Beckerich J.M."/>
            <person name="Beyne E."/>
            <person name="Bleykasten C."/>
            <person name="Boisrame A."/>
            <person name="Boyer J."/>
            <person name="Cattolico L."/>
            <person name="Confanioleri F."/>
            <person name="de Daruvar A."/>
            <person name="Despons L."/>
            <person name="Fabre E."/>
            <person name="Fairhead C."/>
            <person name="Ferry-Dumazet H."/>
            <person name="Groppi A."/>
            <person name="Hantraye F."/>
            <person name="Hennequin C."/>
            <person name="Jauniaux N."/>
            <person name="Joyet P."/>
            <person name="Kachouri R."/>
            <person name="Kerrest A."/>
            <person name="Koszul R."/>
            <person name="Lemaire M."/>
            <person name="Lesur I."/>
            <person name="Ma L."/>
            <person name="Muller H."/>
            <person name="Nicaud J.M."/>
            <person name="Nikolski M."/>
            <person name="Oztas S."/>
            <person name="Ozier-Kalogeropoulos O."/>
            <person name="Pellenz S."/>
            <person name="Potier S."/>
            <person name="Richard G.F."/>
            <person name="Straub M.L."/>
            <person name="Suleau A."/>
            <person name="Swennene D."/>
            <person name="Tekaia F."/>
            <person name="Wesolowski-Louvel M."/>
            <person name="Westhof E."/>
            <person name="Wirth B."/>
            <person name="Zeniou-Meyer M."/>
            <person name="Zivanovic I."/>
            <person name="Bolotin-Fukuhara M."/>
            <person name="Thierry A."/>
            <person name="Bouchier C."/>
            <person name="Caudron B."/>
            <person name="Scarpelli C."/>
            <person name="Gaillardin C."/>
            <person name="Weissenbach J."/>
            <person name="Wincker P."/>
            <person name="Souciet J.L."/>
        </authorList>
    </citation>
    <scope>NUCLEOTIDE SEQUENCE [LARGE SCALE GENOMIC DNA]</scope>
    <source>
        <strain evidence="2">ATCC 36239 / CBS 767 / BCRC 21394 / JCM 1990 / NBRC 0083 / IGC 2968</strain>
    </source>
</reference>
<keyword evidence="2" id="KW-1185">Reference proteome</keyword>
<evidence type="ECO:0000313" key="2">
    <source>
        <dbReference type="Proteomes" id="UP000000599"/>
    </source>
</evidence>
<evidence type="ECO:0000313" key="1">
    <source>
        <dbReference type="EMBL" id="CAG87859.1"/>
    </source>
</evidence>
<dbReference type="HOGENOM" id="CLU_2941672_0_0_1"/>
<dbReference type="AlphaFoldDB" id="Q6BQ91"/>
<gene>
    <name evidence="1" type="ordered locus">DEHA2E07326g</name>
</gene>
<dbReference type="RefSeq" id="XP_459629.1">
    <property type="nucleotide sequence ID" value="XM_459629.1"/>
</dbReference>
<name>Q6BQ91_DEBHA</name>
<proteinExistence type="predicted"/>
<sequence length="60" mass="6441">MTCQEGICNTTLGHRDTRFMTLDTTLVYGSTIGSNALDANLTGYSIPGFIPPRIFISSGN</sequence>